<dbReference type="InterPro" id="IPR041700">
    <property type="entry name" value="OMP_b-brl_3"/>
</dbReference>
<dbReference type="SUPFAM" id="SSF49464">
    <property type="entry name" value="Carboxypeptidase regulatory domain-like"/>
    <property type="match status" value="1"/>
</dbReference>
<evidence type="ECO:0000256" key="1">
    <source>
        <dbReference type="ARBA" id="ARBA00004442"/>
    </source>
</evidence>
<dbReference type="InterPro" id="IPR037066">
    <property type="entry name" value="Plug_dom_sf"/>
</dbReference>
<keyword evidence="7" id="KW-1185">Reference proteome</keyword>
<evidence type="ECO:0000313" key="7">
    <source>
        <dbReference type="Proteomes" id="UP000199513"/>
    </source>
</evidence>
<dbReference type="GO" id="GO:0009279">
    <property type="term" value="C:cell outer membrane"/>
    <property type="evidence" value="ECO:0007669"/>
    <property type="project" value="UniProtKB-SubCell"/>
</dbReference>
<keyword evidence="3" id="KW-0998">Cell outer membrane</keyword>
<dbReference type="InterPro" id="IPR036942">
    <property type="entry name" value="Beta-barrel_TonB_sf"/>
</dbReference>
<keyword evidence="6" id="KW-0675">Receptor</keyword>
<dbReference type="AlphaFoldDB" id="A0A1I2JI25"/>
<evidence type="ECO:0000259" key="5">
    <source>
        <dbReference type="Pfam" id="PF14905"/>
    </source>
</evidence>
<dbReference type="SUPFAM" id="SSF56935">
    <property type="entry name" value="Porins"/>
    <property type="match status" value="1"/>
</dbReference>
<dbReference type="PANTHER" id="PTHR40980">
    <property type="entry name" value="PLUG DOMAIN-CONTAINING PROTEIN"/>
    <property type="match status" value="1"/>
</dbReference>
<proteinExistence type="predicted"/>
<evidence type="ECO:0000259" key="4">
    <source>
        <dbReference type="Pfam" id="PF07715"/>
    </source>
</evidence>
<keyword evidence="2" id="KW-0472">Membrane</keyword>
<evidence type="ECO:0000256" key="3">
    <source>
        <dbReference type="ARBA" id="ARBA00023237"/>
    </source>
</evidence>
<feature type="domain" description="Outer membrane protein beta-barrel" evidence="5">
    <location>
        <begin position="708"/>
        <end position="978"/>
    </location>
</feature>
<protein>
    <submittedName>
        <fullName evidence="6">TonB-dependent receptor</fullName>
    </submittedName>
</protein>
<dbReference type="EMBL" id="FONY01000049">
    <property type="protein sequence ID" value="SFF52827.1"/>
    <property type="molecule type" value="Genomic_DNA"/>
</dbReference>
<reference evidence="6 7" key="1">
    <citation type="submission" date="2016-10" db="EMBL/GenBank/DDBJ databases">
        <authorList>
            <person name="de Groot N.N."/>
        </authorList>
    </citation>
    <scope>NUCLEOTIDE SEQUENCE [LARGE SCALE GENOMIC DNA]</scope>
    <source>
        <strain>GEY</strain>
        <strain evidence="7">DSM 9560</strain>
    </source>
</reference>
<feature type="domain" description="TonB-dependent receptor plug" evidence="4">
    <location>
        <begin position="240"/>
        <end position="342"/>
    </location>
</feature>
<dbReference type="Pfam" id="PF14905">
    <property type="entry name" value="OMP_b-brl_3"/>
    <property type="match status" value="1"/>
</dbReference>
<dbReference type="Proteomes" id="UP000199513">
    <property type="component" value="Unassembled WGS sequence"/>
</dbReference>
<dbReference type="Gene3D" id="2.60.40.1120">
    <property type="entry name" value="Carboxypeptidase-like, regulatory domain"/>
    <property type="match status" value="1"/>
</dbReference>
<dbReference type="NCBIfam" id="TIGR01782">
    <property type="entry name" value="TonB-Xanth-Caul"/>
    <property type="match status" value="1"/>
</dbReference>
<name>A0A1I2JI25_9BACT</name>
<gene>
    <name evidence="6" type="ORF">SAMN04488541_10493</name>
</gene>
<dbReference type="OrthoDB" id="8727862at2"/>
<dbReference type="InterPro" id="IPR012910">
    <property type="entry name" value="Plug_dom"/>
</dbReference>
<accession>A0A1I2JI25</accession>
<dbReference type="InterPro" id="IPR008969">
    <property type="entry name" value="CarboxyPept-like_regulatory"/>
</dbReference>
<comment type="subcellular location">
    <subcellularLocation>
        <location evidence="1">Cell outer membrane</location>
    </subcellularLocation>
</comment>
<dbReference type="Gene3D" id="2.170.130.10">
    <property type="entry name" value="TonB-dependent receptor, plug domain"/>
    <property type="match status" value="1"/>
</dbReference>
<evidence type="ECO:0000256" key="2">
    <source>
        <dbReference type="ARBA" id="ARBA00023136"/>
    </source>
</evidence>
<dbReference type="RefSeq" id="WP_091549147.1">
    <property type="nucleotide sequence ID" value="NZ_FONY01000049.1"/>
</dbReference>
<dbReference type="Pfam" id="PF13715">
    <property type="entry name" value="CarbopepD_reg_2"/>
    <property type="match status" value="1"/>
</dbReference>
<dbReference type="Pfam" id="PF07715">
    <property type="entry name" value="Plug"/>
    <property type="match status" value="1"/>
</dbReference>
<dbReference type="STRING" id="1003.SAMN04488541_10493"/>
<sequence>MKKKTINYRISQLASLLILLVILLVCVNKVYSQTAQVIRETISLKVENQTIEYILKQIEKKTPYRFVYSTDEINDQRLISIDVRGEELMKVLEIIFSDDGAIIHMAGKKLIISRYKELDKQEEVKQTKTIAFGTLKGKVIDFNTNEPLPGATVILKGTTKGGATDFKGEYQINLVPEGKQVFIVSYLGYVAIEESIEIEANKVNILNFNLVSDNKVLGEVVVKGNLEGQEKALNQQRASDNIKNIISADLIGRFPDLNVAEALQRVPGINIERDRGEGGEVQMRGAPPSFTTVNVNGEQIPGSQSEGQRNQELSVIPVDQLSSIEVTKAITPDMDGDNIGGTIDLKTPIAKGLKLKGKVELGGGYNNIIQRLNAIGRASFNQRFFATDKITDGKLGISIGGSYFATDNGRDRTQYSYPANYTTASDGKQYVLPVYYRLRDLENIRTRTGFSATTDYKFNEKNRLTFNYMYSRRFDSDNEKRSQFDFNRGTPTAPQWEIEAGEGLPNINRSTVVRRFINPRTFDVRTNTFTLEGVHQSRKLIIDYILFSSTANNEDNKGRSYDFRTSPLQARLVDYGTDFLNVVARNPEVDINNPFIVNSFRSYSDRNTIVKAQNRSAKINFGIPFQLNENNGIIKFGTKYRNITSTRRIEFDERDFVNDGTVNTTSLFASVLSGREDQQFLRGRVRFGPTINPSLTDQFINANASLFQRDEQSNLNQSVPQFYDANEEVIAGYGMAKLNIKKFMFLAGLRYERTNVTYKAFAYETSDGSNVSSGTISEVAGNRSFDFLLPNFHIKYSIDPLTILRAALTYSFARSSFVALAPTQRISVINQEIDLGNPDLLPARSTNFDIMFEKFLKNVGIISGGVFYKKINDFNFNRNFVGQRTVSIRNPNNPNETQQVTLDFTIEQPQNGEVADLYGAEVNIQANLDFLPGILSGIGIYANYTYTHSKASTFDRKNIRLPGQATHTGNFALSYDWKGFSARAALNFNGGVIRSLGPVGTLNSNDFDTWRADRYQLDLQASYNIGKGFRVYAEFINLTNRPELEYFGIRSRPSNIEYYDWWNRFGVSYSF</sequence>
<dbReference type="Gene3D" id="2.40.170.20">
    <property type="entry name" value="TonB-dependent receptor, beta-barrel domain"/>
    <property type="match status" value="1"/>
</dbReference>
<dbReference type="InterPro" id="IPR010104">
    <property type="entry name" value="TonB_rcpt_bac"/>
</dbReference>
<dbReference type="PANTHER" id="PTHR40980:SF4">
    <property type="entry name" value="TONB-DEPENDENT RECEPTOR-LIKE BETA-BARREL DOMAIN-CONTAINING PROTEIN"/>
    <property type="match status" value="1"/>
</dbReference>
<organism evidence="6 7">
    <name type="scientific">Thermoflexibacter ruber</name>
    <dbReference type="NCBI Taxonomy" id="1003"/>
    <lineage>
        <taxon>Bacteria</taxon>
        <taxon>Pseudomonadati</taxon>
        <taxon>Bacteroidota</taxon>
        <taxon>Cytophagia</taxon>
        <taxon>Cytophagales</taxon>
        <taxon>Thermoflexibacteraceae</taxon>
        <taxon>Thermoflexibacter</taxon>
    </lineage>
</organism>
<evidence type="ECO:0000313" key="6">
    <source>
        <dbReference type="EMBL" id="SFF52827.1"/>
    </source>
</evidence>